<gene>
    <name evidence="10" type="ORF">V6255_18460</name>
</gene>
<dbReference type="EMBL" id="JBAKBA010000252">
    <property type="protein sequence ID" value="MEL0661092.1"/>
    <property type="molecule type" value="Genomic_DNA"/>
</dbReference>
<feature type="transmembrane region" description="Helical" evidence="8">
    <location>
        <begin position="50"/>
        <end position="72"/>
    </location>
</feature>
<evidence type="ECO:0000256" key="6">
    <source>
        <dbReference type="ARBA" id="ARBA00022989"/>
    </source>
</evidence>
<keyword evidence="5" id="KW-0460">Magnesium</keyword>
<dbReference type="PANTHER" id="PTHR41394">
    <property type="entry name" value="MAGNESIUM TRANSPORTER MGTE"/>
    <property type="match status" value="1"/>
</dbReference>
<keyword evidence="7 8" id="KW-0472">Membrane</keyword>
<proteinExistence type="inferred from homology"/>
<keyword evidence="4 8" id="KW-0812">Transmembrane</keyword>
<evidence type="ECO:0000313" key="11">
    <source>
        <dbReference type="Proteomes" id="UP001366060"/>
    </source>
</evidence>
<protein>
    <submittedName>
        <fullName evidence="10">Magnesium transporter</fullName>
    </submittedName>
</protein>
<evidence type="ECO:0000256" key="4">
    <source>
        <dbReference type="ARBA" id="ARBA00022692"/>
    </source>
</evidence>
<evidence type="ECO:0000259" key="9">
    <source>
        <dbReference type="Pfam" id="PF01769"/>
    </source>
</evidence>
<keyword evidence="6 8" id="KW-1133">Transmembrane helix</keyword>
<dbReference type="RefSeq" id="WP_341629430.1">
    <property type="nucleotide sequence ID" value="NZ_JBAKBA010000252.1"/>
</dbReference>
<evidence type="ECO:0000256" key="2">
    <source>
        <dbReference type="ARBA" id="ARBA00009749"/>
    </source>
</evidence>
<sequence length="74" mass="7956">IVLGAITFVWFDNQLLSLTIFISILGNILIASLSGVWVAWMLSKLNIDPALSVSVVLTTVTDIFGFIVFLGLGS</sequence>
<dbReference type="InterPro" id="IPR036739">
    <property type="entry name" value="SLC41_membr_dom_sf"/>
</dbReference>
<evidence type="ECO:0000256" key="8">
    <source>
        <dbReference type="SAM" id="Phobius"/>
    </source>
</evidence>
<feature type="domain" description="SLC41A/MgtE integral membrane" evidence="9">
    <location>
        <begin position="1"/>
        <end position="72"/>
    </location>
</feature>
<comment type="subcellular location">
    <subcellularLocation>
        <location evidence="1">Membrane</location>
        <topology evidence="1">Multi-pass membrane protein</topology>
    </subcellularLocation>
</comment>
<comment type="caution">
    <text evidence="10">The sequence shown here is derived from an EMBL/GenBank/DDBJ whole genome shotgun (WGS) entry which is preliminary data.</text>
</comment>
<keyword evidence="3" id="KW-0813">Transport</keyword>
<feature type="non-terminal residue" evidence="10">
    <location>
        <position position="1"/>
    </location>
</feature>
<dbReference type="InterPro" id="IPR006667">
    <property type="entry name" value="SLC41_membr_dom"/>
</dbReference>
<reference evidence="10 11" key="1">
    <citation type="submission" date="2024-02" db="EMBL/GenBank/DDBJ databases">
        <title>Bacteria isolated from the canopy kelp, Nereocystis luetkeana.</title>
        <authorList>
            <person name="Pfister C.A."/>
            <person name="Younker I.T."/>
            <person name="Light S.H."/>
        </authorList>
    </citation>
    <scope>NUCLEOTIDE SEQUENCE [LARGE SCALE GENOMIC DNA]</scope>
    <source>
        <strain evidence="10 11">TI.2.07</strain>
    </source>
</reference>
<dbReference type="Proteomes" id="UP001366060">
    <property type="component" value="Unassembled WGS sequence"/>
</dbReference>
<evidence type="ECO:0000256" key="5">
    <source>
        <dbReference type="ARBA" id="ARBA00022842"/>
    </source>
</evidence>
<dbReference type="SUPFAM" id="SSF161093">
    <property type="entry name" value="MgtE membrane domain-like"/>
    <property type="match status" value="1"/>
</dbReference>
<comment type="similarity">
    <text evidence="2">Belongs to the SLC41A transporter family.</text>
</comment>
<evidence type="ECO:0000256" key="7">
    <source>
        <dbReference type="ARBA" id="ARBA00023136"/>
    </source>
</evidence>
<dbReference type="Pfam" id="PF01769">
    <property type="entry name" value="MgtE"/>
    <property type="match status" value="1"/>
</dbReference>
<keyword evidence="11" id="KW-1185">Reference proteome</keyword>
<evidence type="ECO:0000256" key="1">
    <source>
        <dbReference type="ARBA" id="ARBA00004141"/>
    </source>
</evidence>
<evidence type="ECO:0000313" key="10">
    <source>
        <dbReference type="EMBL" id="MEL0661092.1"/>
    </source>
</evidence>
<dbReference type="PANTHER" id="PTHR41394:SF5">
    <property type="entry name" value="SLC41A_MGTE INTEGRAL MEMBRANE DOMAIN-CONTAINING PROTEIN"/>
    <property type="match status" value="1"/>
</dbReference>
<feature type="transmembrane region" description="Helical" evidence="8">
    <location>
        <begin position="20"/>
        <end position="43"/>
    </location>
</feature>
<dbReference type="Gene3D" id="1.10.357.20">
    <property type="entry name" value="SLC41 divalent cation transporters, integral membrane domain"/>
    <property type="match status" value="1"/>
</dbReference>
<name>A0ABU9HGQ9_9GAMM</name>
<feature type="non-terminal residue" evidence="10">
    <location>
        <position position="74"/>
    </location>
</feature>
<accession>A0ABU9HGQ9</accession>
<organism evidence="10 11">
    <name type="scientific">Psychromonas arctica</name>
    <dbReference type="NCBI Taxonomy" id="168275"/>
    <lineage>
        <taxon>Bacteria</taxon>
        <taxon>Pseudomonadati</taxon>
        <taxon>Pseudomonadota</taxon>
        <taxon>Gammaproteobacteria</taxon>
        <taxon>Alteromonadales</taxon>
        <taxon>Psychromonadaceae</taxon>
        <taxon>Psychromonas</taxon>
    </lineage>
</organism>
<evidence type="ECO:0000256" key="3">
    <source>
        <dbReference type="ARBA" id="ARBA00022448"/>
    </source>
</evidence>